<accession>A0A6A8DD92</accession>
<sequence length="141" mass="16466">MTQLRENYNEINETGYQTVIVAPSNREYLEQFVEVFGPFPYQIYGDPKRKLFRKMGNLTMPKWKLLLQAVIGFIKHGKKAFIPDDNAKKKLVQTAMKTQDIYIQGSTWVFNNKGKVIWKHIDTEPGDHASIRTIINVLRKH</sequence>
<dbReference type="Proteomes" id="UP000799092">
    <property type="component" value="Unassembled WGS sequence"/>
</dbReference>
<evidence type="ECO:0000313" key="2">
    <source>
        <dbReference type="Proteomes" id="UP000799092"/>
    </source>
</evidence>
<dbReference type="SUPFAM" id="SSF52833">
    <property type="entry name" value="Thioredoxin-like"/>
    <property type="match status" value="1"/>
</dbReference>
<dbReference type="EMBL" id="WJNG01000005">
    <property type="protein sequence ID" value="MRH42496.1"/>
    <property type="molecule type" value="Genomic_DNA"/>
</dbReference>
<dbReference type="Gene3D" id="3.40.30.10">
    <property type="entry name" value="Glutaredoxin"/>
    <property type="match status" value="1"/>
</dbReference>
<evidence type="ECO:0000313" key="1">
    <source>
        <dbReference type="EMBL" id="MRH42496.1"/>
    </source>
</evidence>
<proteinExistence type="predicted"/>
<gene>
    <name evidence="1" type="ORF">GH741_07335</name>
</gene>
<organism evidence="1 2">
    <name type="scientific">Aquibacillus halophilus</name>
    <dbReference type="NCBI Taxonomy" id="930132"/>
    <lineage>
        <taxon>Bacteria</taxon>
        <taxon>Bacillati</taxon>
        <taxon>Bacillota</taxon>
        <taxon>Bacilli</taxon>
        <taxon>Bacillales</taxon>
        <taxon>Bacillaceae</taxon>
        <taxon>Aquibacillus</taxon>
    </lineage>
</organism>
<comment type="caution">
    <text evidence="1">The sequence shown here is derived from an EMBL/GenBank/DDBJ whole genome shotgun (WGS) entry which is preliminary data.</text>
</comment>
<name>A0A6A8DD92_9BACI</name>
<keyword evidence="2" id="KW-1185">Reference proteome</keyword>
<protein>
    <submittedName>
        <fullName evidence="1">Redoxin domain-containing protein</fullName>
    </submittedName>
</protein>
<dbReference type="InterPro" id="IPR036249">
    <property type="entry name" value="Thioredoxin-like_sf"/>
</dbReference>
<dbReference type="OrthoDB" id="2855857at2"/>
<dbReference type="InterPro" id="IPR032801">
    <property type="entry name" value="PXL2A/B/C"/>
</dbReference>
<reference evidence="1" key="1">
    <citation type="submission" date="2019-11" db="EMBL/GenBank/DDBJ databases">
        <authorList>
            <person name="Li J."/>
        </authorList>
    </citation>
    <scope>NUCLEOTIDE SEQUENCE</scope>
    <source>
        <strain evidence="1">B6B</strain>
    </source>
</reference>
<dbReference type="Pfam" id="PF13911">
    <property type="entry name" value="AhpC-TSA_2"/>
    <property type="match status" value="1"/>
</dbReference>
<dbReference type="AlphaFoldDB" id="A0A6A8DD92"/>